<reference evidence="7" key="1">
    <citation type="submission" date="2018-05" db="EMBL/GenBank/DDBJ databases">
        <authorList>
            <person name="Lanie J.A."/>
            <person name="Ng W.-L."/>
            <person name="Kazmierczak K.M."/>
            <person name="Andrzejewski T.M."/>
            <person name="Davidsen T.M."/>
            <person name="Wayne K.J."/>
            <person name="Tettelin H."/>
            <person name="Glass J.I."/>
            <person name="Rusch D."/>
            <person name="Podicherti R."/>
            <person name="Tsui H.-C.T."/>
            <person name="Winkler M.E."/>
        </authorList>
    </citation>
    <scope>NUCLEOTIDE SEQUENCE</scope>
</reference>
<accession>A0A382Z4T2</accession>
<dbReference type="GO" id="GO:0008270">
    <property type="term" value="F:zinc ion binding"/>
    <property type="evidence" value="ECO:0007669"/>
    <property type="project" value="TreeGrafter"/>
</dbReference>
<keyword evidence="5" id="KW-0482">Metalloprotease</keyword>
<dbReference type="InterPro" id="IPR037518">
    <property type="entry name" value="MPN"/>
</dbReference>
<evidence type="ECO:0000256" key="3">
    <source>
        <dbReference type="ARBA" id="ARBA00022801"/>
    </source>
</evidence>
<dbReference type="AlphaFoldDB" id="A0A382Z4T2"/>
<evidence type="ECO:0000256" key="5">
    <source>
        <dbReference type="ARBA" id="ARBA00023049"/>
    </source>
</evidence>
<dbReference type="InterPro" id="IPR051929">
    <property type="entry name" value="VirAsm_ModProt"/>
</dbReference>
<dbReference type="SMART" id="SM00232">
    <property type="entry name" value="JAB_MPN"/>
    <property type="match status" value="1"/>
</dbReference>
<protein>
    <recommendedName>
        <fullName evidence="6">MPN domain-containing protein</fullName>
    </recommendedName>
</protein>
<dbReference type="GO" id="GO:0008235">
    <property type="term" value="F:metalloexopeptidase activity"/>
    <property type="evidence" value="ECO:0007669"/>
    <property type="project" value="TreeGrafter"/>
</dbReference>
<dbReference type="PANTHER" id="PTHR34858:SF1">
    <property type="entry name" value="CYSO-CYSTEINE PEPTIDASE"/>
    <property type="match status" value="1"/>
</dbReference>
<keyword evidence="4" id="KW-0862">Zinc</keyword>
<evidence type="ECO:0000259" key="6">
    <source>
        <dbReference type="PROSITE" id="PS50249"/>
    </source>
</evidence>
<proteinExistence type="predicted"/>
<keyword evidence="2" id="KW-0479">Metal-binding</keyword>
<evidence type="ECO:0000256" key="4">
    <source>
        <dbReference type="ARBA" id="ARBA00022833"/>
    </source>
</evidence>
<evidence type="ECO:0000313" key="7">
    <source>
        <dbReference type="EMBL" id="SVD90199.1"/>
    </source>
</evidence>
<dbReference type="GO" id="GO:0006508">
    <property type="term" value="P:proteolysis"/>
    <property type="evidence" value="ECO:0007669"/>
    <property type="project" value="UniProtKB-KW"/>
</dbReference>
<dbReference type="Pfam" id="PF14464">
    <property type="entry name" value="Prok-JAB"/>
    <property type="match status" value="1"/>
</dbReference>
<dbReference type="PROSITE" id="PS50249">
    <property type="entry name" value="MPN"/>
    <property type="match status" value="1"/>
</dbReference>
<keyword evidence="1" id="KW-0645">Protease</keyword>
<dbReference type="Gene3D" id="3.40.140.10">
    <property type="entry name" value="Cytidine Deaminase, domain 2"/>
    <property type="match status" value="1"/>
</dbReference>
<feature type="domain" description="MPN" evidence="6">
    <location>
        <begin position="6"/>
        <end position="148"/>
    </location>
</feature>
<dbReference type="SUPFAM" id="SSF102712">
    <property type="entry name" value="JAB1/MPN domain"/>
    <property type="match status" value="1"/>
</dbReference>
<evidence type="ECO:0000256" key="1">
    <source>
        <dbReference type="ARBA" id="ARBA00022670"/>
    </source>
</evidence>
<evidence type="ECO:0000256" key="2">
    <source>
        <dbReference type="ARBA" id="ARBA00022723"/>
    </source>
</evidence>
<gene>
    <name evidence="7" type="ORF">METZ01_LOCUS443053</name>
</gene>
<dbReference type="PANTHER" id="PTHR34858">
    <property type="entry name" value="CYSO-CYSTEINE PEPTIDASE"/>
    <property type="match status" value="1"/>
</dbReference>
<dbReference type="InterPro" id="IPR028090">
    <property type="entry name" value="JAB_dom_prok"/>
</dbReference>
<sequence>MNQPPVSISREILEKIYRLARLGFPNEICGWLRGDSEKKIINEIRPAENVYNSDNHPVTPDRTSETAYVISSKDVLQMNAQMEEINPPLVIYHSHPNGKAYFSETDKVVATDPWNEGPSYPVQQLVVGIDSKTVQESRLYSWDYKNKEFIEVRHYEGGNF</sequence>
<organism evidence="7">
    <name type="scientific">marine metagenome</name>
    <dbReference type="NCBI Taxonomy" id="408172"/>
    <lineage>
        <taxon>unclassified sequences</taxon>
        <taxon>metagenomes</taxon>
        <taxon>ecological metagenomes</taxon>
    </lineage>
</organism>
<keyword evidence="3" id="KW-0378">Hydrolase</keyword>
<dbReference type="EMBL" id="UINC01180818">
    <property type="protein sequence ID" value="SVD90199.1"/>
    <property type="molecule type" value="Genomic_DNA"/>
</dbReference>
<dbReference type="InterPro" id="IPR000555">
    <property type="entry name" value="JAMM/MPN+_dom"/>
</dbReference>
<name>A0A382Z4T2_9ZZZZ</name>